<dbReference type="RefSeq" id="WP_225249876.1">
    <property type="nucleotide sequence ID" value="NZ_CP152308.1"/>
</dbReference>
<keyword evidence="1" id="KW-0732">Signal</keyword>
<gene>
    <name evidence="2" type="ORF">LDJ79_05545</name>
</gene>
<organism evidence="2 3">
    <name type="scientific">Vibrio tritonius</name>
    <dbReference type="NCBI Taxonomy" id="1435069"/>
    <lineage>
        <taxon>Bacteria</taxon>
        <taxon>Pseudomonadati</taxon>
        <taxon>Pseudomonadota</taxon>
        <taxon>Gammaproteobacteria</taxon>
        <taxon>Vibrionales</taxon>
        <taxon>Vibrionaceae</taxon>
        <taxon>Vibrio</taxon>
    </lineage>
</organism>
<feature type="chain" id="PRO_5045837896" evidence="1">
    <location>
        <begin position="25"/>
        <end position="156"/>
    </location>
</feature>
<keyword evidence="3" id="KW-1185">Reference proteome</keyword>
<feature type="signal peptide" evidence="1">
    <location>
        <begin position="1"/>
        <end position="24"/>
    </location>
</feature>
<evidence type="ECO:0000313" key="3">
    <source>
        <dbReference type="Proteomes" id="UP001199044"/>
    </source>
</evidence>
<dbReference type="Proteomes" id="UP001199044">
    <property type="component" value="Unassembled WGS sequence"/>
</dbReference>
<evidence type="ECO:0000256" key="1">
    <source>
        <dbReference type="SAM" id="SignalP"/>
    </source>
</evidence>
<protein>
    <submittedName>
        <fullName evidence="2">Uncharacterized protein</fullName>
    </submittedName>
</protein>
<comment type="caution">
    <text evidence="2">The sequence shown here is derived from an EMBL/GenBank/DDBJ whole genome shotgun (WGS) entry which is preliminary data.</text>
</comment>
<name>A0ABS7YKH2_9VIBR</name>
<evidence type="ECO:0000313" key="2">
    <source>
        <dbReference type="EMBL" id="MCA2015567.1"/>
    </source>
</evidence>
<proteinExistence type="predicted"/>
<reference evidence="3" key="1">
    <citation type="submission" date="2023-07" db="EMBL/GenBank/DDBJ databases">
        <title>Molecular identification of indigenous halophilic bacteria isolated from red sea cost, biodegradation of synthetic dyes and assessment of degraded metabolite toxicity.</title>
        <authorList>
            <person name="Chaieb K."/>
            <person name="Altayb H.N."/>
        </authorList>
    </citation>
    <scope>NUCLEOTIDE SEQUENCE [LARGE SCALE GENOMIC DNA]</scope>
    <source>
        <strain evidence="3">K20</strain>
    </source>
</reference>
<sequence>MSRWYSLILCSLLALVLPVQKWSAAELNSAQVYTPALSLSHGSKHAKRAHQLVNRTHSVPYSTKDMGPLSDAVIFQGRLTLALRSTLNEGNDDSSSEPLGFEQPNSLVWLMPETSSYAYAAIRLPNIPYQHHFTDHRLSGWKESNALYVALNAQFS</sequence>
<accession>A0ABS7YKH2</accession>
<dbReference type="EMBL" id="JAIWIU010000031">
    <property type="protein sequence ID" value="MCA2015567.1"/>
    <property type="molecule type" value="Genomic_DNA"/>
</dbReference>